<dbReference type="EMBL" id="CP002085">
    <property type="protein sequence ID" value="ADK85483.1"/>
    <property type="molecule type" value="Genomic_DNA"/>
</dbReference>
<name>E1QIG6_DESB2</name>
<organism evidence="3 4">
    <name type="scientific">Desulfarculus baarsii (strain ATCC 33931 / DSM 2075 / LMG 7858 / VKM B-1802 / 2st14)</name>
    <dbReference type="NCBI Taxonomy" id="644282"/>
    <lineage>
        <taxon>Bacteria</taxon>
        <taxon>Pseudomonadati</taxon>
        <taxon>Thermodesulfobacteriota</taxon>
        <taxon>Desulfarculia</taxon>
        <taxon>Desulfarculales</taxon>
        <taxon>Desulfarculaceae</taxon>
        <taxon>Desulfarculus</taxon>
    </lineage>
</organism>
<dbReference type="InterPro" id="IPR032710">
    <property type="entry name" value="NTF2-like_dom_sf"/>
</dbReference>
<dbReference type="RefSeq" id="WP_013258924.1">
    <property type="nucleotide sequence ID" value="NC_014365.1"/>
</dbReference>
<gene>
    <name evidence="3" type="ordered locus">Deba_2118</name>
</gene>
<dbReference type="AlphaFoldDB" id="E1QIG6"/>
<dbReference type="STRING" id="644282.Deba_2118"/>
<feature type="domain" description="SnoaL-like" evidence="2">
    <location>
        <begin position="35"/>
        <end position="147"/>
    </location>
</feature>
<evidence type="ECO:0000259" key="2">
    <source>
        <dbReference type="Pfam" id="PF13474"/>
    </source>
</evidence>
<evidence type="ECO:0000256" key="1">
    <source>
        <dbReference type="SAM" id="SignalP"/>
    </source>
</evidence>
<dbReference type="HOGENOM" id="CLU_1568189_0_0_7"/>
<dbReference type="Proteomes" id="UP000009047">
    <property type="component" value="Chromosome"/>
</dbReference>
<accession>E1QIG6</accession>
<dbReference type="InterPro" id="IPR037401">
    <property type="entry name" value="SnoaL-like"/>
</dbReference>
<dbReference type="Pfam" id="PF13474">
    <property type="entry name" value="SnoaL_3"/>
    <property type="match status" value="1"/>
</dbReference>
<dbReference type="Gene3D" id="3.10.450.50">
    <property type="match status" value="1"/>
</dbReference>
<proteinExistence type="predicted"/>
<sequence>MKKYRAVAILLALTVALAAWPALAENNAKLKSEIQDMLDQVAVEMVKKDLAAVAAHSMPQAVFHFRDGKSLTLAQWQESRAKALADMQNISSKFVVEKAWPEGADKAGVTYQENHQFTTISDPGAKQAIEARFSAVLCKTDAGWRFLEFKELDLRVTRDGKLVEPPAEKK</sequence>
<evidence type="ECO:0000313" key="3">
    <source>
        <dbReference type="EMBL" id="ADK85483.1"/>
    </source>
</evidence>
<reference evidence="3 4" key="1">
    <citation type="journal article" date="2010" name="Stand. Genomic Sci.">
        <title>Complete genome sequence of Desulfarculus baarsii type strain (2st14).</title>
        <authorList>
            <person name="Sun H."/>
            <person name="Spring S."/>
            <person name="Lapidus A."/>
            <person name="Davenport K."/>
            <person name="Del Rio T.G."/>
            <person name="Tice H."/>
            <person name="Nolan M."/>
            <person name="Copeland A."/>
            <person name="Cheng J.F."/>
            <person name="Lucas S."/>
            <person name="Tapia R."/>
            <person name="Goodwin L."/>
            <person name="Pitluck S."/>
            <person name="Ivanova N."/>
            <person name="Pagani I."/>
            <person name="Mavromatis K."/>
            <person name="Ovchinnikova G."/>
            <person name="Pati A."/>
            <person name="Chen A."/>
            <person name="Palaniappan K."/>
            <person name="Hauser L."/>
            <person name="Chang Y.J."/>
            <person name="Jeffries C.D."/>
            <person name="Detter J.C."/>
            <person name="Han C."/>
            <person name="Rohde M."/>
            <person name="Brambilla E."/>
            <person name="Goker M."/>
            <person name="Woyke T."/>
            <person name="Bristow J."/>
            <person name="Eisen J.A."/>
            <person name="Markowitz V."/>
            <person name="Hugenholtz P."/>
            <person name="Kyrpides N.C."/>
            <person name="Klenk H.P."/>
            <person name="Land M."/>
        </authorList>
    </citation>
    <scope>NUCLEOTIDE SEQUENCE [LARGE SCALE GENOMIC DNA]</scope>
    <source>
        <strain evidence="4">ATCC 33931 / DSM 2075 / LMG 7858 / VKM B-1802 / 2st14</strain>
    </source>
</reference>
<dbReference type="KEGG" id="dbr:Deba_2118"/>
<keyword evidence="4" id="KW-1185">Reference proteome</keyword>
<protein>
    <recommendedName>
        <fullName evidence="2">SnoaL-like domain-containing protein</fullName>
    </recommendedName>
</protein>
<feature type="chain" id="PRO_5003150213" description="SnoaL-like domain-containing protein" evidence="1">
    <location>
        <begin position="25"/>
        <end position="170"/>
    </location>
</feature>
<feature type="signal peptide" evidence="1">
    <location>
        <begin position="1"/>
        <end position="24"/>
    </location>
</feature>
<keyword evidence="1" id="KW-0732">Signal</keyword>
<dbReference type="SUPFAM" id="SSF54427">
    <property type="entry name" value="NTF2-like"/>
    <property type="match status" value="1"/>
</dbReference>
<evidence type="ECO:0000313" key="4">
    <source>
        <dbReference type="Proteomes" id="UP000009047"/>
    </source>
</evidence>